<dbReference type="InterPro" id="IPR040676">
    <property type="entry name" value="DUF5641"/>
</dbReference>
<dbReference type="GO" id="GO:0042575">
    <property type="term" value="C:DNA polymerase complex"/>
    <property type="evidence" value="ECO:0007669"/>
    <property type="project" value="UniProtKB-ARBA"/>
</dbReference>
<feature type="domain" description="Integrase catalytic" evidence="2">
    <location>
        <begin position="1564"/>
        <end position="1744"/>
    </location>
</feature>
<feature type="region of interest" description="Disordered" evidence="1">
    <location>
        <begin position="1898"/>
        <end position="1918"/>
    </location>
</feature>
<evidence type="ECO:0000256" key="1">
    <source>
        <dbReference type="SAM" id="MobiDB-lite"/>
    </source>
</evidence>
<feature type="compositionally biased region" description="Polar residues" evidence="1">
    <location>
        <begin position="3303"/>
        <end position="3314"/>
    </location>
</feature>
<evidence type="ECO:0000313" key="4">
    <source>
        <dbReference type="WBParaSite" id="Gr19_v10_g5646.t3"/>
    </source>
</evidence>
<evidence type="ECO:0000313" key="3">
    <source>
        <dbReference type="Proteomes" id="UP000887572"/>
    </source>
</evidence>
<feature type="compositionally biased region" description="Low complexity" evidence="1">
    <location>
        <begin position="2602"/>
        <end position="2613"/>
    </location>
</feature>
<evidence type="ECO:0000259" key="2">
    <source>
        <dbReference type="PROSITE" id="PS50994"/>
    </source>
</evidence>
<feature type="compositionally biased region" description="Polar residues" evidence="1">
    <location>
        <begin position="139"/>
        <end position="148"/>
    </location>
</feature>
<feature type="compositionally biased region" description="Polar residues" evidence="1">
    <location>
        <begin position="425"/>
        <end position="446"/>
    </location>
</feature>
<feature type="region of interest" description="Disordered" evidence="1">
    <location>
        <begin position="3303"/>
        <end position="3330"/>
    </location>
</feature>
<dbReference type="WBParaSite" id="Gr19_v10_g5646.t3">
    <property type="protein sequence ID" value="Gr19_v10_g5646.t3"/>
    <property type="gene ID" value="Gr19_v10_g5646"/>
</dbReference>
<feature type="compositionally biased region" description="Basic and acidic residues" evidence="1">
    <location>
        <begin position="2088"/>
        <end position="2109"/>
    </location>
</feature>
<dbReference type="Pfam" id="PF18701">
    <property type="entry name" value="DUF5641"/>
    <property type="match status" value="1"/>
</dbReference>
<dbReference type="GO" id="GO:0015074">
    <property type="term" value="P:DNA integration"/>
    <property type="evidence" value="ECO:0007669"/>
    <property type="project" value="InterPro"/>
</dbReference>
<dbReference type="Pfam" id="PF03564">
    <property type="entry name" value="DUF1759"/>
    <property type="match status" value="1"/>
</dbReference>
<feature type="region of interest" description="Disordered" evidence="1">
    <location>
        <begin position="2198"/>
        <end position="2274"/>
    </location>
</feature>
<feature type="region of interest" description="Disordered" evidence="1">
    <location>
        <begin position="2696"/>
        <end position="2716"/>
    </location>
</feature>
<organism evidence="3 4">
    <name type="scientific">Globodera rostochiensis</name>
    <name type="common">Golden nematode worm</name>
    <name type="synonym">Heterodera rostochiensis</name>
    <dbReference type="NCBI Taxonomy" id="31243"/>
    <lineage>
        <taxon>Eukaryota</taxon>
        <taxon>Metazoa</taxon>
        <taxon>Ecdysozoa</taxon>
        <taxon>Nematoda</taxon>
        <taxon>Chromadorea</taxon>
        <taxon>Rhabditida</taxon>
        <taxon>Tylenchina</taxon>
        <taxon>Tylenchomorpha</taxon>
        <taxon>Tylenchoidea</taxon>
        <taxon>Heteroderidae</taxon>
        <taxon>Heteroderinae</taxon>
        <taxon>Globodera</taxon>
    </lineage>
</organism>
<feature type="region of interest" description="Disordered" evidence="1">
    <location>
        <begin position="368"/>
        <end position="451"/>
    </location>
</feature>
<feature type="compositionally biased region" description="Basic and acidic residues" evidence="1">
    <location>
        <begin position="2243"/>
        <end position="2255"/>
    </location>
</feature>
<dbReference type="Pfam" id="PF05380">
    <property type="entry name" value="Peptidase_A17"/>
    <property type="match status" value="1"/>
</dbReference>
<dbReference type="SUPFAM" id="SSF53098">
    <property type="entry name" value="Ribonuclease H-like"/>
    <property type="match status" value="1"/>
</dbReference>
<feature type="compositionally biased region" description="Polar residues" evidence="1">
    <location>
        <begin position="2697"/>
        <end position="2716"/>
    </location>
</feature>
<dbReference type="Gene3D" id="3.30.420.10">
    <property type="entry name" value="Ribonuclease H-like superfamily/Ribonuclease H"/>
    <property type="match status" value="1"/>
</dbReference>
<feature type="compositionally biased region" description="Basic and acidic residues" evidence="1">
    <location>
        <begin position="2029"/>
        <end position="2047"/>
    </location>
</feature>
<proteinExistence type="predicted"/>
<dbReference type="Pfam" id="PF05585">
    <property type="entry name" value="DUF1758"/>
    <property type="match status" value="1"/>
</dbReference>
<dbReference type="InterPro" id="IPR008042">
    <property type="entry name" value="Retrotrans_Pao"/>
</dbReference>
<dbReference type="GO" id="GO:0003676">
    <property type="term" value="F:nucleic acid binding"/>
    <property type="evidence" value="ECO:0007669"/>
    <property type="project" value="InterPro"/>
</dbReference>
<dbReference type="InterPro" id="IPR008737">
    <property type="entry name" value="DUF1758"/>
</dbReference>
<reference evidence="4" key="1">
    <citation type="submission" date="2022-11" db="UniProtKB">
        <authorList>
            <consortium name="WormBaseParasite"/>
        </authorList>
    </citation>
    <scope>IDENTIFICATION</scope>
</reference>
<feature type="region of interest" description="Disordered" evidence="1">
    <location>
        <begin position="2029"/>
        <end position="2109"/>
    </location>
</feature>
<dbReference type="InterPro" id="IPR012337">
    <property type="entry name" value="RNaseH-like_sf"/>
</dbReference>
<dbReference type="InterPro" id="IPR036397">
    <property type="entry name" value="RNaseH_sf"/>
</dbReference>
<dbReference type="InterPro" id="IPR005312">
    <property type="entry name" value="DUF1759"/>
</dbReference>
<feature type="region of interest" description="Disordered" evidence="1">
    <location>
        <begin position="2590"/>
        <end position="2613"/>
    </location>
</feature>
<accession>A0A914HXT2</accession>
<dbReference type="InterPro" id="IPR043502">
    <property type="entry name" value="DNA/RNA_pol_sf"/>
</dbReference>
<dbReference type="PROSITE" id="PS50994">
    <property type="entry name" value="INTEGRASE"/>
    <property type="match status" value="1"/>
</dbReference>
<name>A0A914HXT2_GLORO</name>
<protein>
    <submittedName>
        <fullName evidence="4">DUF5641 domain-containing protein</fullName>
    </submittedName>
</protein>
<dbReference type="SUPFAM" id="SSF56672">
    <property type="entry name" value="DNA/RNA polymerases"/>
    <property type="match status" value="1"/>
</dbReference>
<feature type="region of interest" description="Disordered" evidence="1">
    <location>
        <begin position="132"/>
        <end position="151"/>
    </location>
</feature>
<dbReference type="PANTHER" id="PTHR47331:SF5">
    <property type="entry name" value="RIBONUCLEASE H"/>
    <property type="match status" value="1"/>
</dbReference>
<sequence length="3330" mass="379000">MSGPVQRRISAALKTLGKARSATELDIHPDTARPAWEIALQLESQVDRIGKEVRTMEEYLDDMREASTAWSEIIRSLPPKEREAEETDYVAFDKKERIAERFEEATTKLRDLRDLETRISLNAKLCRSKVDRDARAEQTTHTQGTTGVPPQMAPMPSFTAPFYQFQPIQLEKFIGNKRKWPEFYESYKSAIGSHPSIGKTEKFNLLRNMLGGEARDLVAGFRLEDNNYDVALQLLKDTYGAPEEHMRALHFELANLKACKSLRDTKDFLLQLERLTRELNNAGEDIEGPPTFLMLEKKLTPAFLRTILNKKGEDPARWTTMLNEAVRRETQIQEVMGEYGHQPNQLPQFGRSGRSAIHAQPQRARLNFRGHNPIPTQREHTFSASGRERNHIPAQRDRTVASVDETPRRIGTKPPSIKPRASVRRATQQRNGTPFQTPFNQQSSGSPRKPPSPCIFCGKDHWNEECRKYSTLQQRHDFIRERRWCFKCLRASHRAHECQRPAKCFRCKQQHPTALCREGNQGPAQFTAATMGQLAHGERANSSNGTGPSPVPDQMCNAVRSNDTRALLMTTTSTIFNPSQPDRSMLATVFIDPGSHRSFVTKRAAEKLELSVLQTEECYLTSFGARKPTKYISDLVRLGILGTDGERFIFNLNALQFLINNLPIIKLSALDSTQLQQKKLYPPHEERQPDIMLGMDVWHELQVQPIERLPSGFTVCRSKIGDIISGTGRIELTQGSNVTFVLAVQAQAADEPEQSQPAIDSEILTTEADLKTDNQLSEFFGLHLIGMDDSSAPVDRDEVMVNFKSNLTCINDRYQVALPWNDRVGDLPTNYYQAKSRMVSLIKKLRTLDLIEAYQAILDDQLRKSVIELVSDPEQSNGPVHYLPHRAVIRADKATTKIRIVMDASAKPKTNPGAPSLNDCLYTGPLLLKELTGVLLRFRRMPRVLLADIEKAFLQLGVREQDRNATRFLWVKNPKETSLDPLQRDDILVYRFCRVSFGLTVSPFLLNATIREHLSLFDCDLARRIDANLYVDNILIEVKPAEKIADVVQEAKAIFEAASMRLREFCGTEPSELAKLPKEDLAADLEQMKVLGIRWEPKNNLLTFKMPFFEGPITKRGILSHIAKVYDPLGLMSPAVLPAKLFLQTVQNLNPKWDAPLPTDFEQRWKNLMESWQCDGEPVEIVFPRHIQTADENEFHCFCDASMQGLGIAVYQKAKTFCGKEECNLIFAKSLVKPLKLVKHDSTIPKLELQALTLGVKAVKFVQTQLNFKDDCVILWTDSQCSVERLKEDKKQDRFVANRLTKIRAANFVVRHVKTDDNPADLASRGGDPRSLRASLLWRFGPAWLVKNDRWPTANVIYTPGEELTRTKEPPVVEMSLTVGTAQPPTYQSMIQLIVATRNRAKYPILFREDDDGTWKAIKTTGPLTAKELDSAEDWLLYEMQQNHPPTEAIIRDLRLFHDNLIWRCGGRIGAATQLESTAIHPAYLPPNAWITTLIVRHYDRMLRHCGPRILLSKIRERFWIPRGRQTIRGILYSSLHGCSECRREQLKPYAYPEAPDLPFERVNEVRPFSHTGIDYFGPLKIKQGSETVKIYVALFTCLVVRAIHLETAEDYSAAAFLRAFRRFSARRGVPHFIRSDQGTNFVAGSKTIKQHWTEELLPAHIQESMAQQGVTWVFNTAHAPWTGGTWERLIGVTKNALRRSVGRNLLTLDEFNTLIIEIEAVVNFRPLTFESDLEPDPILRPINFLIPYGSTEVNLPLSDQDPEDPDYAAQPDKLATMLLQANARLTKFWHSWKTEYLQSLRERDKFAATKGFQIPAEGDIVLVEDDFQPRSLWTLARIQQIIKGRDDKARSALILINGKLKTRAINQLYNLEIVSATNPDSFDMAEDDAISLLGSDEEPATEAQPQPPSKKPANQPSTSAALLEDFVIPKKKDVVKRQQRFATGRNTGLREVQAGPADYDPKEGLLYAKRPGGRSLFFRDGALKSLLETLTVFKRAEGKQMADQLMQLYGKIPMTEWDAKRREFENKLRKDDERRQRKDNEREQHRAEKRKQSKATDQRAQQPTEEGPPKKATATDSHPPPDANRQWWDRQRTMAKEQKKRQRPMEDFPHEKESLLTYCKRIFGADNWISSWHRGRISGDLNSIEQQGLWKLHRIKTGERLRVSKFYKGPNPAAEFRFEAGHFIDLTPDLVEFRQDLPAGQIPDPTPEPEEVRQDFPAPTAQERQRSPSPDIILVSEVSSRAPKDKPRSMDPRTQHAGHTPPALSFRADTPEADTEPHLAIEEYCRSHPKPDDFVMYDILTECTTNNEGHDTCAKTASYLQIAGHRKYLRGFETCKATSLFGALLLDWLVRHRNLQYETELLHEEYALQSGKAPAALAEKFWKEQFCANQRPLSKQLHLFEIFKLWTTSCDKFAAILQRRQFEAIKFRPLDNPRAPETDFERWLQEFNNFAATAASNLKAINGNHHFCNAKVICVGDITADEIARTCYGKWFSHYPGNVLKLAPGPGVQRIIFSYMADEENLVAKVAQNIHTFAKSDLELTFVLAKARDDLWLDNKKQCMQLARLFNCGFYVNHRRPRETKLIADRILGESQPPTLDPNPSTSSGSSRQGSSMAQRTVSSMLLLSLFGLLACQPISGTASPHQRLGGVGTSSINPIRDLFWTRERRSPGPQLTPEGVRYVEKVRAFYATSDPPITDWTQPYRTTPPSSRQLCQQPKQSGVQWQPLRISLYVRIHEPEEIPSAWHCAIKRTTETYYTNLFGDHFVDVDKEFPPVDERSCALMARQQVCSVAKTEMHHQGDQIWATSDDVEVDFPGAFAGLFKGRQSSTATNCFAQRASLFVKRHNLELLSPVHQLKNCFYSSGFCQLPDNTSLIWTPDCPNNRCKQCDYALAETLDGDFAPSGGNNAATWISKDRQKALTFTPNAPELLACDGTNIVLSEQSFGVPKSQYDNLFSTPTARPKRYVQPEQLAAQLSASQLATNMALAQLYLRECQRTIRAANPTLQARKLLKRRNLQARWIGESTMEVFQCVDIKLTDISYRPTKACMRYIPITVHLPDSTMDAFLDPELRVISFHAITVSCTHFRYHYLQLHANPSTWLQIDSHTGVARQLEPNTVHDLYETVINQSSSDMALHPLIFHQWQLDNETDAARFPHIQEFEGLENFRTKLEQHTSARTEALGALPGGLEGWTTRWLKGILNSIIEWWIKMACAYSTFLLLRDIVLPCLIANLLNPIRITVLSLVGVRRQQRQQPIGNEPARLPRFQREEDILLREPSRAPKQVTLHEERATPPVHLDLIARTATFRQRTQSNSEGTGDTPFGRTRPRRYAKE</sequence>
<keyword evidence="3" id="KW-1185">Reference proteome</keyword>
<dbReference type="InterPro" id="IPR001584">
    <property type="entry name" value="Integrase_cat-core"/>
</dbReference>
<dbReference type="PANTHER" id="PTHR47331">
    <property type="entry name" value="PHD-TYPE DOMAIN-CONTAINING PROTEIN"/>
    <property type="match status" value="1"/>
</dbReference>
<feature type="compositionally biased region" description="Basic and acidic residues" evidence="1">
    <location>
        <begin position="377"/>
        <end position="399"/>
    </location>
</feature>
<dbReference type="Proteomes" id="UP000887572">
    <property type="component" value="Unplaced"/>
</dbReference>